<reference evidence="2" key="1">
    <citation type="submission" date="2023-03" db="UniProtKB">
        <authorList>
            <consortium name="EnsemblPlants"/>
        </authorList>
    </citation>
    <scope>IDENTIFICATION</scope>
</reference>
<evidence type="ECO:0000313" key="2">
    <source>
        <dbReference type="EnsemblPlants" id="MELO3C035641.2.1"/>
    </source>
</evidence>
<proteinExistence type="predicted"/>
<dbReference type="Gramene" id="MELO3C035641.2.1">
    <property type="protein sequence ID" value="MELO3C035641.2.1"/>
    <property type="gene ID" value="MELO3C035641.2"/>
</dbReference>
<name>A0A9I9EM30_CUCME</name>
<dbReference type="AlphaFoldDB" id="A0A9I9EM30"/>
<protein>
    <submittedName>
        <fullName evidence="2">Uncharacterized protein</fullName>
    </submittedName>
</protein>
<organism evidence="2">
    <name type="scientific">Cucumis melo</name>
    <name type="common">Muskmelon</name>
    <dbReference type="NCBI Taxonomy" id="3656"/>
    <lineage>
        <taxon>Eukaryota</taxon>
        <taxon>Viridiplantae</taxon>
        <taxon>Streptophyta</taxon>
        <taxon>Embryophyta</taxon>
        <taxon>Tracheophyta</taxon>
        <taxon>Spermatophyta</taxon>
        <taxon>Magnoliopsida</taxon>
        <taxon>eudicotyledons</taxon>
        <taxon>Gunneridae</taxon>
        <taxon>Pentapetalae</taxon>
        <taxon>rosids</taxon>
        <taxon>fabids</taxon>
        <taxon>Cucurbitales</taxon>
        <taxon>Cucurbitaceae</taxon>
        <taxon>Benincaseae</taxon>
        <taxon>Cucumis</taxon>
    </lineage>
</organism>
<keyword evidence="1" id="KW-0732">Signal</keyword>
<dbReference type="EnsemblPlants" id="MELO3C035641.2.1">
    <property type="protein sequence ID" value="MELO3C035641.2.1"/>
    <property type="gene ID" value="MELO3C035641.2"/>
</dbReference>
<feature type="chain" id="PRO_5039886176" evidence="1">
    <location>
        <begin position="24"/>
        <end position="157"/>
    </location>
</feature>
<feature type="signal peptide" evidence="1">
    <location>
        <begin position="1"/>
        <end position="23"/>
    </location>
</feature>
<sequence>MFNSPRYFFLGVTLLELIAHSRGFWVYAKMKTTFEKLEDHDPSYLSKDDIPTTEDRDNARVSLTPQIAKALICVQNRIQSKPLDDMIEEIDEAEEIDEGGFVIDNMENFGAASLRSRRLGSYFNISSEPNRREVPKYSVDEHQRGRRLIYMWMIMGG</sequence>
<evidence type="ECO:0000256" key="1">
    <source>
        <dbReference type="SAM" id="SignalP"/>
    </source>
</evidence>
<accession>A0A9I9EM30</accession>